<evidence type="ECO:0000313" key="3">
    <source>
        <dbReference type="EMBL" id="NIR74913.1"/>
    </source>
</evidence>
<feature type="region of interest" description="Disordered" evidence="1">
    <location>
        <begin position="102"/>
        <end position="305"/>
    </location>
</feature>
<sequence length="536" mass="57255">MMSDPSSIDSTTVDELTGKLVLVIEEKRDWREPDLMHRQLAAKVKNYVRYVRSPEFSARHNQRPQQTIVRLVTEAPPADSSLPFLERVAYELGKHGLTFEQQVGEFGTPMPVTARADSGARPRPRPPAQPPTPPPPPAEKPIEQAPPPPPAPEPEPPLAHEPPTAQEPPAAQEATPTQEPTAEWEPEWAEPQERELQETEPGWSEPEWPESETSEAEGAEVGPPDPWATPDEEAVQFGTDASIDPEPIELEPQSGASDSLPSFDEWYGDEPATPTAGEDDAAASFPDFLDASDAGGPPEDTEPSELEALIESDDASVEFVRDSTEAPVPGAELQVGDEEDLPRPPFFPEEEFGRARAEGGDVEFLDLESDTAVIETSSGQRIRLEVDADSSSGIPGHERPSLLRGIGAGLSAAVAGGIVWSLLAIAAERSAHPLAAAVGVMVGISVRLRGNGHTLPYRIVGLIFTLIGSALGAVLTAASLTGILSREGITQVVAVLSDPNAILAALEEHFGWVSLLSLALALYIAFRLSASKPEAG</sequence>
<feature type="compositionally biased region" description="Acidic residues" evidence="1">
    <location>
        <begin position="207"/>
        <end position="218"/>
    </location>
</feature>
<evidence type="ECO:0000256" key="1">
    <source>
        <dbReference type="SAM" id="MobiDB-lite"/>
    </source>
</evidence>
<protein>
    <submittedName>
        <fullName evidence="3">Uncharacterized protein</fullName>
    </submittedName>
</protein>
<accession>A0AAE5CBS7</accession>
<feature type="transmembrane region" description="Helical" evidence="2">
    <location>
        <begin position="509"/>
        <end position="526"/>
    </location>
</feature>
<feature type="transmembrane region" description="Helical" evidence="2">
    <location>
        <begin position="402"/>
        <end position="425"/>
    </location>
</feature>
<evidence type="ECO:0000313" key="4">
    <source>
        <dbReference type="Proteomes" id="UP000702544"/>
    </source>
</evidence>
<feature type="transmembrane region" description="Helical" evidence="2">
    <location>
        <begin position="460"/>
        <end position="484"/>
    </location>
</feature>
<feature type="compositionally biased region" description="Pro residues" evidence="1">
    <location>
        <begin position="125"/>
        <end position="160"/>
    </location>
</feature>
<keyword evidence="2" id="KW-0472">Membrane</keyword>
<keyword evidence="2" id="KW-0812">Transmembrane</keyword>
<organism evidence="3 4">
    <name type="scientific">Candidatus Kutchimonas denitrificans</name>
    <dbReference type="NCBI Taxonomy" id="3056748"/>
    <lineage>
        <taxon>Bacteria</taxon>
        <taxon>Pseudomonadati</taxon>
        <taxon>Gemmatimonadota</taxon>
        <taxon>Gemmatimonadia</taxon>
        <taxon>Candidatus Palauibacterales</taxon>
        <taxon>Candidatus Palauibacteraceae</taxon>
        <taxon>Candidatus Kutchimonas</taxon>
    </lineage>
</organism>
<reference evidence="3 4" key="1">
    <citation type="submission" date="2020-01" db="EMBL/GenBank/DDBJ databases">
        <title>Genomes assembled from Gulf of Kutch pelagic sediment metagenomes.</title>
        <authorList>
            <person name="Chandrashekar M."/>
            <person name="Mahajan M.S."/>
            <person name="Dave K.J."/>
            <person name="Vatsa P."/>
            <person name="Nathani N.M."/>
        </authorList>
    </citation>
    <scope>NUCLEOTIDE SEQUENCE [LARGE SCALE GENOMIC DNA]</scope>
    <source>
        <strain evidence="3">KS3-K002</strain>
    </source>
</reference>
<comment type="caution">
    <text evidence="3">The sequence shown here is derived from an EMBL/GenBank/DDBJ whole genome shotgun (WGS) entry which is preliminary data.</text>
</comment>
<evidence type="ECO:0000256" key="2">
    <source>
        <dbReference type="SAM" id="Phobius"/>
    </source>
</evidence>
<proteinExistence type="predicted"/>
<dbReference type="AlphaFoldDB" id="A0AAE5CBS7"/>
<name>A0AAE5CBS7_9BACT</name>
<gene>
    <name evidence="3" type="ORF">GWO12_07335</name>
</gene>
<dbReference type="InterPro" id="IPR046702">
    <property type="entry name" value="DUF6572"/>
</dbReference>
<dbReference type="Pfam" id="PF20212">
    <property type="entry name" value="DUF6572"/>
    <property type="match status" value="1"/>
</dbReference>
<dbReference type="Proteomes" id="UP000702544">
    <property type="component" value="Unassembled WGS sequence"/>
</dbReference>
<keyword evidence="2" id="KW-1133">Transmembrane helix</keyword>
<dbReference type="EMBL" id="JAACAK010000049">
    <property type="protein sequence ID" value="NIR74913.1"/>
    <property type="molecule type" value="Genomic_DNA"/>
</dbReference>
<feature type="compositionally biased region" description="Low complexity" evidence="1">
    <location>
        <begin position="161"/>
        <end position="181"/>
    </location>
</feature>